<keyword evidence="4" id="KW-1185">Reference proteome</keyword>
<dbReference type="RefSeq" id="WP_271432624.1">
    <property type="nucleotide sequence ID" value="NZ_JAQIOY010000003.1"/>
</dbReference>
<dbReference type="SMART" id="SM00028">
    <property type="entry name" value="TPR"/>
    <property type="match status" value="3"/>
</dbReference>
<dbReference type="Proteomes" id="UP001210720">
    <property type="component" value="Unassembled WGS sequence"/>
</dbReference>
<gene>
    <name evidence="3" type="ORF">PFY00_11125</name>
</gene>
<dbReference type="PROSITE" id="PS50005">
    <property type="entry name" value="TPR"/>
    <property type="match status" value="1"/>
</dbReference>
<evidence type="ECO:0000256" key="2">
    <source>
        <dbReference type="SAM" id="SignalP"/>
    </source>
</evidence>
<feature type="repeat" description="TPR" evidence="1">
    <location>
        <begin position="98"/>
        <end position="131"/>
    </location>
</feature>
<dbReference type="SUPFAM" id="SSF48452">
    <property type="entry name" value="TPR-like"/>
    <property type="match status" value="1"/>
</dbReference>
<proteinExistence type="predicted"/>
<feature type="signal peptide" evidence="2">
    <location>
        <begin position="1"/>
        <end position="22"/>
    </location>
</feature>
<keyword evidence="1" id="KW-0802">TPR repeat</keyword>
<sequence length="184" mass="20501">MNFKSTVTAFWAVVMISIPCHAAWAESRADELLQELAQAKDATTAQRLENQVIDEWSKSGSPAMDLLLKRGHDALEVKQVDAALEHFRALTDHAPEFAEGWHGLALAYFQAERFGPAMDALERVLALNPQHFGALRGVGAIHEQTGKQALAYDAYERVQEMRPHDEDITKALERLEKTVKGVPL</sequence>
<reference evidence="3 4" key="1">
    <citation type="submission" date="2023-01" db="EMBL/GenBank/DDBJ databases">
        <title>Thalassococcus onchidii sp. nov., isolated from a marine invertebrate from the South China Sea.</title>
        <authorList>
            <person name="Xu S."/>
            <person name="Liu Z."/>
            <person name="Xu Y."/>
        </authorList>
    </citation>
    <scope>NUCLEOTIDE SEQUENCE [LARGE SCALE GENOMIC DNA]</scope>
    <source>
        <strain evidence="3 4">KCTC 32084</strain>
    </source>
</reference>
<evidence type="ECO:0000313" key="4">
    <source>
        <dbReference type="Proteomes" id="UP001210720"/>
    </source>
</evidence>
<dbReference type="InterPro" id="IPR011990">
    <property type="entry name" value="TPR-like_helical_dom_sf"/>
</dbReference>
<dbReference type="Gene3D" id="1.25.40.10">
    <property type="entry name" value="Tetratricopeptide repeat domain"/>
    <property type="match status" value="1"/>
</dbReference>
<keyword evidence="2" id="KW-0732">Signal</keyword>
<comment type="caution">
    <text evidence="3">The sequence shown here is derived from an EMBL/GenBank/DDBJ whole genome shotgun (WGS) entry which is preliminary data.</text>
</comment>
<organism evidence="3 4">
    <name type="scientific">Thalassococcus lentus</name>
    <dbReference type="NCBI Taxonomy" id="1210524"/>
    <lineage>
        <taxon>Bacteria</taxon>
        <taxon>Pseudomonadati</taxon>
        <taxon>Pseudomonadota</taxon>
        <taxon>Alphaproteobacteria</taxon>
        <taxon>Rhodobacterales</taxon>
        <taxon>Roseobacteraceae</taxon>
        <taxon>Thalassococcus</taxon>
    </lineage>
</organism>
<protein>
    <submittedName>
        <fullName evidence="3">Tetratricopeptide repeat protein</fullName>
    </submittedName>
</protein>
<accession>A0ABT4XTN1</accession>
<dbReference type="EMBL" id="JAQIOY010000003">
    <property type="protein sequence ID" value="MDA7425281.1"/>
    <property type="molecule type" value="Genomic_DNA"/>
</dbReference>
<evidence type="ECO:0000256" key="1">
    <source>
        <dbReference type="PROSITE-ProRule" id="PRU00339"/>
    </source>
</evidence>
<evidence type="ECO:0000313" key="3">
    <source>
        <dbReference type="EMBL" id="MDA7425281.1"/>
    </source>
</evidence>
<feature type="chain" id="PRO_5045879343" evidence="2">
    <location>
        <begin position="23"/>
        <end position="184"/>
    </location>
</feature>
<dbReference type="InterPro" id="IPR019734">
    <property type="entry name" value="TPR_rpt"/>
</dbReference>
<name>A0ABT4XTN1_9RHOB</name>
<dbReference type="Pfam" id="PF13371">
    <property type="entry name" value="TPR_9"/>
    <property type="match status" value="1"/>
</dbReference>